<protein>
    <submittedName>
        <fullName evidence="1">Uncharacterized protein</fullName>
    </submittedName>
</protein>
<name>A0ABT5CGF8_9BACT</name>
<keyword evidence="2" id="KW-1185">Reference proteome</keyword>
<dbReference type="RefSeq" id="WP_272103037.1">
    <property type="nucleotide sequence ID" value="NZ_JAQNDK010000006.1"/>
</dbReference>
<dbReference type="Proteomes" id="UP001217485">
    <property type="component" value="Unassembled WGS sequence"/>
</dbReference>
<proteinExistence type="predicted"/>
<sequence>MNTPMKAQTSITEAVKTRTLEQVVAAGRSGAFAGDDLYWILYRAATEASDTNGFYFGIISLLDQALGQNAYIFAWTISKNGYSGFIDNTNPRLPNGIQWGGDAGVLPGVASAYAVSVFVFWGG</sequence>
<gene>
    <name evidence="1" type="ORF">POL72_44750</name>
</gene>
<comment type="caution">
    <text evidence="1">The sequence shown here is derived from an EMBL/GenBank/DDBJ whole genome shotgun (WGS) entry which is preliminary data.</text>
</comment>
<evidence type="ECO:0000313" key="1">
    <source>
        <dbReference type="EMBL" id="MDC0684910.1"/>
    </source>
</evidence>
<organism evidence="1 2">
    <name type="scientific">Sorangium atrum</name>
    <dbReference type="NCBI Taxonomy" id="2995308"/>
    <lineage>
        <taxon>Bacteria</taxon>
        <taxon>Pseudomonadati</taxon>
        <taxon>Myxococcota</taxon>
        <taxon>Polyangia</taxon>
        <taxon>Polyangiales</taxon>
        <taxon>Polyangiaceae</taxon>
        <taxon>Sorangium</taxon>
    </lineage>
</organism>
<accession>A0ABT5CGF8</accession>
<evidence type="ECO:0000313" key="2">
    <source>
        <dbReference type="Proteomes" id="UP001217485"/>
    </source>
</evidence>
<dbReference type="EMBL" id="JAQNDK010000006">
    <property type="protein sequence ID" value="MDC0684910.1"/>
    <property type="molecule type" value="Genomic_DNA"/>
</dbReference>
<reference evidence="1 2" key="1">
    <citation type="submission" date="2023-01" db="EMBL/GenBank/DDBJ databases">
        <title>Minimal conservation of predation-associated metabolite biosynthetic gene clusters underscores biosynthetic potential of Myxococcota including descriptions for ten novel species: Archangium lansinium sp. nov., Myxococcus landrumus sp. nov., Nannocystis bai.</title>
        <authorList>
            <person name="Ahearne A."/>
            <person name="Stevens C."/>
            <person name="Dowd S."/>
        </authorList>
    </citation>
    <scope>NUCLEOTIDE SEQUENCE [LARGE SCALE GENOMIC DNA]</scope>
    <source>
        <strain evidence="1 2">WIWO2</strain>
    </source>
</reference>